<evidence type="ECO:0000313" key="3">
    <source>
        <dbReference type="Proteomes" id="UP000683000"/>
    </source>
</evidence>
<sequence length="121" mass="13401">MTPSHQTSVSITHVETTSHQPVLKKAKTELTPVETIGTATSVVVIESKTLKTAGTKSKSRSDYKNSDLPITVDHRWSNAFMDTVILWAGGQPNIWSIPNETLATALHKIYLPWSILMLSMR</sequence>
<evidence type="ECO:0000313" key="2">
    <source>
        <dbReference type="EMBL" id="KAG6374965.1"/>
    </source>
</evidence>
<gene>
    <name evidence="2" type="ORF">JVT61DRAFT_3731</name>
</gene>
<dbReference type="OrthoDB" id="2693106at2759"/>
<dbReference type="EMBL" id="JAGFBS010000016">
    <property type="protein sequence ID" value="KAG6374965.1"/>
    <property type="molecule type" value="Genomic_DNA"/>
</dbReference>
<evidence type="ECO:0000256" key="1">
    <source>
        <dbReference type="SAM" id="MobiDB-lite"/>
    </source>
</evidence>
<keyword evidence="3" id="KW-1185">Reference proteome</keyword>
<proteinExistence type="predicted"/>
<organism evidence="2 3">
    <name type="scientific">Boletus reticuloceps</name>
    <dbReference type="NCBI Taxonomy" id="495285"/>
    <lineage>
        <taxon>Eukaryota</taxon>
        <taxon>Fungi</taxon>
        <taxon>Dikarya</taxon>
        <taxon>Basidiomycota</taxon>
        <taxon>Agaricomycotina</taxon>
        <taxon>Agaricomycetes</taxon>
        <taxon>Agaricomycetidae</taxon>
        <taxon>Boletales</taxon>
        <taxon>Boletineae</taxon>
        <taxon>Boletaceae</taxon>
        <taxon>Boletoideae</taxon>
        <taxon>Boletus</taxon>
    </lineage>
</organism>
<reference evidence="2" key="1">
    <citation type="submission" date="2021-03" db="EMBL/GenBank/DDBJ databases">
        <title>Evolutionary innovations through gain and loss of genes in the ectomycorrhizal Boletales.</title>
        <authorList>
            <person name="Wu G."/>
            <person name="Miyauchi S."/>
            <person name="Morin E."/>
            <person name="Yang Z.-L."/>
            <person name="Xu J."/>
            <person name="Martin F.M."/>
        </authorList>
    </citation>
    <scope>NUCLEOTIDE SEQUENCE</scope>
    <source>
        <strain evidence="2">BR01</strain>
    </source>
</reference>
<protein>
    <submittedName>
        <fullName evidence="2">Uncharacterized protein</fullName>
    </submittedName>
</protein>
<dbReference type="Proteomes" id="UP000683000">
    <property type="component" value="Unassembled WGS sequence"/>
</dbReference>
<feature type="region of interest" description="Disordered" evidence="1">
    <location>
        <begin position="1"/>
        <end position="20"/>
    </location>
</feature>
<name>A0A8I2YMT4_9AGAM</name>
<dbReference type="AlphaFoldDB" id="A0A8I2YMT4"/>
<accession>A0A8I2YMT4</accession>
<comment type="caution">
    <text evidence="2">The sequence shown here is derived from an EMBL/GenBank/DDBJ whole genome shotgun (WGS) entry which is preliminary data.</text>
</comment>